<evidence type="ECO:0000313" key="4">
    <source>
        <dbReference type="EMBL" id="GAA1666992.1"/>
    </source>
</evidence>
<evidence type="ECO:0000259" key="2">
    <source>
        <dbReference type="Pfam" id="PF22680"/>
    </source>
</evidence>
<dbReference type="Proteomes" id="UP001500618">
    <property type="component" value="Unassembled WGS sequence"/>
</dbReference>
<feature type="domain" description="Glycoside hydrolase 123 N-terminal" evidence="2">
    <location>
        <begin position="77"/>
        <end position="180"/>
    </location>
</feature>
<comment type="caution">
    <text evidence="4">The sequence shown here is derived from an EMBL/GenBank/DDBJ whole genome shotgun (WGS) entry which is preliminary data.</text>
</comment>
<evidence type="ECO:0000259" key="1">
    <source>
        <dbReference type="Pfam" id="PF13320"/>
    </source>
</evidence>
<dbReference type="Gene3D" id="2.60.120.430">
    <property type="entry name" value="Galactose-binding lectin"/>
    <property type="match status" value="1"/>
</dbReference>
<dbReference type="Pfam" id="PF26607">
    <property type="entry name" value="DUF8189"/>
    <property type="match status" value="1"/>
</dbReference>
<evidence type="ECO:0000313" key="5">
    <source>
        <dbReference type="Proteomes" id="UP001500618"/>
    </source>
</evidence>
<name>A0ABN2G899_9ACTN</name>
<sequence length="1186" mass="128111">MGWEMQGIPRRGILALLGAAAATPFIGDLPAAASQPAEVGAAASVNAWVAASLDKVRADRAWPGTPPNTLRFLGAGNERHYGQIVVTAGSDTTVTATASDLAGPNGAKIPASAVAFFYQRYVNVSRPPQNSKYLSGWWPDAVVPSNQVPAGANGNNAFMVTVRIPANQPAGVYSGSVTLTGGGAPTTVPVTLTVWGFSIPVVPSTVGAFWPWYPLAAQAENVKWGTPEFKTRMDAYYNYQMDHRVMPNYPPIIGDPGPGPYYASPGEAEPDAYIAQIAAYVNDPRVVKFQMPSYARGDQTNSITVDTAKLDKVATYLRQQGLINKAYFYVGDEPGDDHAEDTLVGAYKTLHQYAPEVPTIMTLTHRPRQSLLNENNAWVLEEHAVAMLDEPRAVDTLKARGDLVWTYICIGDMWPYPGVMINDSLVGSRLVPWFQHSQGYTGLLYWSTTCFGSWDGHDYHPRNVFNDPYTNNDSAGDGFLLYPGAQANVPGPVGSLRLHAVEAGMQDREHLFLFEKRGVEIAQQLGVDDRFTVEELLKPYFGVLYDWLDSYRDNPDLFESIRTEVGVQLDRAINGEPAIVLIGGQPRAYHVPVTVYVRNGVPVTIQGQAGTPVERTAKADVHRTIVPLPAGYQKVTVTAGSDTLTRSVQVGPIGLPHPVRINSFETDADAARFGDATATVSRSTDHPKTGKSSLKITFGAGQDSSGLFIRGAEHVGRRDWSRFRELAFEAYNDSDRVLGLDCTFYNEGAKDPEHHVYLAARQWQTVRIKLWHALADIYHPQSGLFDLSTLTSVQFSTTKQPAPTTLYIDDLRFESNSVVLENPGTAMRLDDSGVLTYALAKADGSIGYARRTNGDNWTQSSVPGPLAGSAVSVLDLRGRMNLLGIDQNGALVWRRATVTGWENLPGPGVKLTGSPAAAIDSIGRLTFLARGADNSLVAGWLDSPISDSWHTAAIADVATGSQAVALDDPSVALDISGKLCFFVQTNGNQLLHGWQDTPGSSTWHTAVILNNGNGAAVPVAGRIGMGQGAPGRLCFMARDPNGKLSHGWQSTPGNGPWLWATLTPTTDVDDDGAHVTPTVAGDPVVSLDSGGRLTFVVRTADGKVLHGWQDHADNGPWHYTVIRNASHTYAMLTDDVMLSQDDIGRLVFTGPGQNGTATVGWQDTASCGPWHITSLSTNVRKTRRTR</sequence>
<feature type="domain" description="Glycoside hydrolase 123 catalytic" evidence="1">
    <location>
        <begin position="293"/>
        <end position="511"/>
    </location>
</feature>
<evidence type="ECO:0008006" key="6">
    <source>
        <dbReference type="Google" id="ProtNLM"/>
    </source>
</evidence>
<evidence type="ECO:0000259" key="3">
    <source>
        <dbReference type="Pfam" id="PF26607"/>
    </source>
</evidence>
<keyword evidence="5" id="KW-1185">Reference proteome</keyword>
<dbReference type="InterPro" id="IPR053850">
    <property type="entry name" value="Glyco_hydro_123_N_2"/>
</dbReference>
<gene>
    <name evidence="4" type="ORF">GCM10009765_15610</name>
</gene>
<dbReference type="SUPFAM" id="SSF89372">
    <property type="entry name" value="Fucose-specific lectin"/>
    <property type="match status" value="1"/>
</dbReference>
<dbReference type="EMBL" id="BAAANY010000005">
    <property type="protein sequence ID" value="GAA1666992.1"/>
    <property type="molecule type" value="Genomic_DNA"/>
</dbReference>
<dbReference type="InterPro" id="IPR025150">
    <property type="entry name" value="GH123_cat"/>
</dbReference>
<dbReference type="Pfam" id="PF22680">
    <property type="entry name" value="Glyco_hydro_123_N_2"/>
    <property type="match status" value="1"/>
</dbReference>
<protein>
    <recommendedName>
        <fullName evidence="6">DUF4091 domain-containing protein</fullName>
    </recommendedName>
</protein>
<reference evidence="4 5" key="1">
    <citation type="journal article" date="2019" name="Int. J. Syst. Evol. Microbiol.">
        <title>The Global Catalogue of Microorganisms (GCM) 10K type strain sequencing project: providing services to taxonomists for standard genome sequencing and annotation.</title>
        <authorList>
            <consortium name="The Broad Institute Genomics Platform"/>
            <consortium name="The Broad Institute Genome Sequencing Center for Infectious Disease"/>
            <person name="Wu L."/>
            <person name="Ma J."/>
        </authorList>
    </citation>
    <scope>NUCLEOTIDE SEQUENCE [LARGE SCALE GENOMIC DNA]</scope>
    <source>
        <strain evidence="4 5">JCM 14718</strain>
    </source>
</reference>
<dbReference type="InterPro" id="IPR058502">
    <property type="entry name" value="PLL-like_beta-prop"/>
</dbReference>
<accession>A0ABN2G899</accession>
<organism evidence="4 5">
    <name type="scientific">Fodinicola feengrottensis</name>
    <dbReference type="NCBI Taxonomy" id="435914"/>
    <lineage>
        <taxon>Bacteria</taxon>
        <taxon>Bacillati</taxon>
        <taxon>Actinomycetota</taxon>
        <taxon>Actinomycetes</taxon>
        <taxon>Mycobacteriales</taxon>
        <taxon>Fodinicola</taxon>
    </lineage>
</organism>
<dbReference type="Pfam" id="PF13320">
    <property type="entry name" value="GH123_cat"/>
    <property type="match status" value="1"/>
</dbReference>
<feature type="domain" description="PLL-like beta propeller" evidence="3">
    <location>
        <begin position="878"/>
        <end position="1062"/>
    </location>
</feature>
<proteinExistence type="predicted"/>